<protein>
    <submittedName>
        <fullName evidence="1">Uncharacterized protein</fullName>
    </submittedName>
</protein>
<reference evidence="2" key="1">
    <citation type="journal article" date="2022" name="Mol. Ecol. Resour.">
        <title>The genomes of chicory, endive, great burdock and yacon provide insights into Asteraceae palaeo-polyploidization history and plant inulin production.</title>
        <authorList>
            <person name="Fan W."/>
            <person name="Wang S."/>
            <person name="Wang H."/>
            <person name="Wang A."/>
            <person name="Jiang F."/>
            <person name="Liu H."/>
            <person name="Zhao H."/>
            <person name="Xu D."/>
            <person name="Zhang Y."/>
        </authorList>
    </citation>
    <scope>NUCLEOTIDE SEQUENCE [LARGE SCALE GENOMIC DNA]</scope>
    <source>
        <strain evidence="2">cv. Niubang</strain>
    </source>
</reference>
<comment type="caution">
    <text evidence="1">The sequence shown here is derived from an EMBL/GenBank/DDBJ whole genome shotgun (WGS) entry which is preliminary data.</text>
</comment>
<proteinExistence type="predicted"/>
<organism evidence="1 2">
    <name type="scientific">Arctium lappa</name>
    <name type="common">Greater burdock</name>
    <name type="synonym">Lappa major</name>
    <dbReference type="NCBI Taxonomy" id="4217"/>
    <lineage>
        <taxon>Eukaryota</taxon>
        <taxon>Viridiplantae</taxon>
        <taxon>Streptophyta</taxon>
        <taxon>Embryophyta</taxon>
        <taxon>Tracheophyta</taxon>
        <taxon>Spermatophyta</taxon>
        <taxon>Magnoliopsida</taxon>
        <taxon>eudicotyledons</taxon>
        <taxon>Gunneridae</taxon>
        <taxon>Pentapetalae</taxon>
        <taxon>asterids</taxon>
        <taxon>campanulids</taxon>
        <taxon>Asterales</taxon>
        <taxon>Asteraceae</taxon>
        <taxon>Carduoideae</taxon>
        <taxon>Cardueae</taxon>
        <taxon>Arctiinae</taxon>
        <taxon>Arctium</taxon>
    </lineage>
</organism>
<keyword evidence="2" id="KW-1185">Reference proteome</keyword>
<reference evidence="1 2" key="2">
    <citation type="journal article" date="2022" name="Mol. Ecol. Resour.">
        <title>The genomes of chicory, endive, great burdock and yacon provide insights into Asteraceae paleo-polyploidization history and plant inulin production.</title>
        <authorList>
            <person name="Fan W."/>
            <person name="Wang S."/>
            <person name="Wang H."/>
            <person name="Wang A."/>
            <person name="Jiang F."/>
            <person name="Liu H."/>
            <person name="Zhao H."/>
            <person name="Xu D."/>
            <person name="Zhang Y."/>
        </authorList>
    </citation>
    <scope>NUCLEOTIDE SEQUENCE [LARGE SCALE GENOMIC DNA]</scope>
    <source>
        <strain evidence="2">cv. Niubang</strain>
    </source>
</reference>
<sequence>MHHDDTQLMSVYYKVDEEVSHRGTTYDVESLGSKAEGYTEIVNSMMDSSGTEVIDVKILSNGEDYTEICTSLDAKMVSKLEDYVNIANGETVTCATTTHDAKSTVSQNESNQETEIRKPSIGENLNSQSITEDMEIAIIDVNGEASRKRKRQIAGDNKASIVVLNPHDDIEDTEIANNGLRCTPSTEGLPVQSHVYGDQQMGTNMVRSLYAKLTIEDVEIPKDQNLVDSSSNGVQLMRNHVAMSRKKLLILDVNGLLADIIFPPPKDCKSDKNILRRAIFKRPFLDGFLGFCFERFDVAIWSSRTRKILDPVVDYLLGDLKKKLLFLWDLSHCTNSSARSLENKHKLIVFKELRKIWEQNGHNLASKNGYFDESNTLLLDDSPYKALLNPKHTGIFPLSYSYMDINDNSLGPDGDLRVYLEGVAATEDIKMYIEQHPFGQRAIDETSPHWAFYSGVLEHVP</sequence>
<accession>A0ACB8XFB4</accession>
<gene>
    <name evidence="1" type="ORF">L6452_44454</name>
</gene>
<dbReference type="Proteomes" id="UP001055879">
    <property type="component" value="Linkage Group LG18"/>
</dbReference>
<dbReference type="EMBL" id="CM042064">
    <property type="protein sequence ID" value="KAI3665819.1"/>
    <property type="molecule type" value="Genomic_DNA"/>
</dbReference>
<name>A0ACB8XFB4_ARCLA</name>
<evidence type="ECO:0000313" key="2">
    <source>
        <dbReference type="Proteomes" id="UP001055879"/>
    </source>
</evidence>
<evidence type="ECO:0000313" key="1">
    <source>
        <dbReference type="EMBL" id="KAI3665819.1"/>
    </source>
</evidence>